<evidence type="ECO:0000259" key="2">
    <source>
        <dbReference type="PROSITE" id="PS50850"/>
    </source>
</evidence>
<protein>
    <submittedName>
        <fullName evidence="3">Unannotated protein</fullName>
    </submittedName>
</protein>
<dbReference type="InterPro" id="IPR036259">
    <property type="entry name" value="MFS_trans_sf"/>
</dbReference>
<keyword evidence="1" id="KW-1133">Transmembrane helix</keyword>
<feature type="transmembrane region" description="Helical" evidence="1">
    <location>
        <begin position="254"/>
        <end position="273"/>
    </location>
</feature>
<dbReference type="GO" id="GO:0022857">
    <property type="term" value="F:transmembrane transporter activity"/>
    <property type="evidence" value="ECO:0007669"/>
    <property type="project" value="InterPro"/>
</dbReference>
<gene>
    <name evidence="3" type="ORF">UFOPK1413_00741</name>
    <name evidence="4" type="ORF">UFOPK1767_00054</name>
</gene>
<keyword evidence="1" id="KW-0812">Transmembrane</keyword>
<feature type="transmembrane region" description="Helical" evidence="1">
    <location>
        <begin position="213"/>
        <end position="234"/>
    </location>
</feature>
<name>A0A6J6BPU7_9ZZZZ</name>
<evidence type="ECO:0000256" key="1">
    <source>
        <dbReference type="SAM" id="Phobius"/>
    </source>
</evidence>
<feature type="transmembrane region" description="Helical" evidence="1">
    <location>
        <begin position="350"/>
        <end position="369"/>
    </location>
</feature>
<dbReference type="PROSITE" id="PS50850">
    <property type="entry name" value="MFS"/>
    <property type="match status" value="1"/>
</dbReference>
<dbReference type="InterPro" id="IPR020846">
    <property type="entry name" value="MFS_dom"/>
</dbReference>
<dbReference type="Gene3D" id="1.20.1250.20">
    <property type="entry name" value="MFS general substrate transporter like domains"/>
    <property type="match status" value="2"/>
</dbReference>
<feature type="transmembrane region" description="Helical" evidence="1">
    <location>
        <begin position="46"/>
        <end position="65"/>
    </location>
</feature>
<dbReference type="EMBL" id="CAEZSG010000112">
    <property type="protein sequence ID" value="CAB4541190.1"/>
    <property type="molecule type" value="Genomic_DNA"/>
</dbReference>
<evidence type="ECO:0000313" key="3">
    <source>
        <dbReference type="EMBL" id="CAB4541190.1"/>
    </source>
</evidence>
<dbReference type="InterPro" id="IPR011701">
    <property type="entry name" value="MFS"/>
</dbReference>
<feature type="domain" description="Major facilitator superfamily (MFS) profile" evidence="2">
    <location>
        <begin position="11"/>
        <end position="399"/>
    </location>
</feature>
<accession>A0A6J6BPU7</accession>
<dbReference type="EMBL" id="CAEZTZ010000003">
    <property type="protein sequence ID" value="CAB4577537.1"/>
    <property type="molecule type" value="Genomic_DNA"/>
</dbReference>
<feature type="transmembrane region" description="Helical" evidence="1">
    <location>
        <begin position="140"/>
        <end position="162"/>
    </location>
</feature>
<feature type="transmembrane region" description="Helical" evidence="1">
    <location>
        <begin position="306"/>
        <end position="329"/>
    </location>
</feature>
<dbReference type="Pfam" id="PF07690">
    <property type="entry name" value="MFS_1"/>
    <property type="match status" value="1"/>
</dbReference>
<feature type="transmembrane region" description="Helical" evidence="1">
    <location>
        <begin position="174"/>
        <end position="192"/>
    </location>
</feature>
<feature type="transmembrane region" description="Helical" evidence="1">
    <location>
        <begin position="101"/>
        <end position="119"/>
    </location>
</feature>
<dbReference type="SUPFAM" id="SSF103473">
    <property type="entry name" value="MFS general substrate transporter"/>
    <property type="match status" value="1"/>
</dbReference>
<feature type="transmembrane region" description="Helical" evidence="1">
    <location>
        <begin position="77"/>
        <end position="95"/>
    </location>
</feature>
<organism evidence="3">
    <name type="scientific">freshwater metagenome</name>
    <dbReference type="NCBI Taxonomy" id="449393"/>
    <lineage>
        <taxon>unclassified sequences</taxon>
        <taxon>metagenomes</taxon>
        <taxon>ecological metagenomes</taxon>
    </lineage>
</organism>
<feature type="transmembrane region" description="Helical" evidence="1">
    <location>
        <begin position="280"/>
        <end position="300"/>
    </location>
</feature>
<dbReference type="PANTHER" id="PTHR23534">
    <property type="entry name" value="MFS PERMEASE"/>
    <property type="match status" value="1"/>
</dbReference>
<reference evidence="3" key="1">
    <citation type="submission" date="2020-05" db="EMBL/GenBank/DDBJ databases">
        <authorList>
            <person name="Chiriac C."/>
            <person name="Salcher M."/>
            <person name="Ghai R."/>
            <person name="Kavagutti S V."/>
        </authorList>
    </citation>
    <scope>NUCLEOTIDE SEQUENCE</scope>
</reference>
<feature type="transmembrane region" description="Helical" evidence="1">
    <location>
        <begin position="375"/>
        <end position="393"/>
    </location>
</feature>
<dbReference type="AlphaFoldDB" id="A0A6J6BPU7"/>
<keyword evidence="1" id="KW-0472">Membrane</keyword>
<proteinExistence type="predicted"/>
<sequence length="400" mass="39887">MSTPVDDIRRIRRALIAGQVLAGIGLGSAVSVGSLLAAHIAGGDSAAGLAATMSTLGAAVAAIPLARVAMLRGRRRALTLGASIAILGGSLIIVAGGLMSLPLVLLGLLGLGVGGAVNLQARFAVTDYSSAENRGRDLSLVVWATTVGAIIGPNLNGIGVVIGDALGMPELTGPFIFTVAAQLAAASMYWWGIGPKVPTVTVTKTAATTAAKLSRAIPFAIAVIGLGHATMVAVMAMTPVHLVHEGATVGEASFVISLHVAGMYALSPVFGILSDRIGRVPVLILGQVVLAISLALTALFPMDHAIVTIGLILLGLGWSANTVAGSALIGELSQGPKRLTIQGRSDAAMSASGALAGVLAGPAVTALGYSGLSVAAFAFVAAAVALIALIVTLRSRESAE</sequence>
<dbReference type="PANTHER" id="PTHR23534:SF1">
    <property type="entry name" value="MAJOR FACILITATOR SUPERFAMILY PROTEIN"/>
    <property type="match status" value="1"/>
</dbReference>
<feature type="transmembrane region" description="Helical" evidence="1">
    <location>
        <begin position="20"/>
        <end position="40"/>
    </location>
</feature>
<evidence type="ECO:0000313" key="4">
    <source>
        <dbReference type="EMBL" id="CAB4577537.1"/>
    </source>
</evidence>